<evidence type="ECO:0000313" key="9">
    <source>
        <dbReference type="Proteomes" id="UP000321363"/>
    </source>
</evidence>
<dbReference type="Proteomes" id="UP000321363">
    <property type="component" value="Unassembled WGS sequence"/>
</dbReference>
<dbReference type="Pfam" id="PF07532">
    <property type="entry name" value="Big_4"/>
    <property type="match status" value="4"/>
</dbReference>
<feature type="chain" id="PRO_5038446324" evidence="5">
    <location>
        <begin position="23"/>
        <end position="1268"/>
    </location>
</feature>
<evidence type="ECO:0000256" key="5">
    <source>
        <dbReference type="SAM" id="SignalP"/>
    </source>
</evidence>
<dbReference type="PANTHER" id="PTHR43817:SF1">
    <property type="entry name" value="HYDROLASE, FAMILY 43, PUTATIVE (AFU_ORTHOLOGUE AFUA_3G01660)-RELATED"/>
    <property type="match status" value="1"/>
</dbReference>
<dbReference type="SUPFAM" id="SSF49899">
    <property type="entry name" value="Concanavalin A-like lectins/glucanases"/>
    <property type="match status" value="2"/>
</dbReference>
<keyword evidence="3 8" id="KW-0378">Hydrolase</keyword>
<proteinExistence type="inferred from homology"/>
<evidence type="ECO:0000256" key="1">
    <source>
        <dbReference type="ARBA" id="ARBA00009865"/>
    </source>
</evidence>
<organism evidence="8 9">
    <name type="scientific">Metabacillus litoralis</name>
    <dbReference type="NCBI Taxonomy" id="152268"/>
    <lineage>
        <taxon>Bacteria</taxon>
        <taxon>Bacillati</taxon>
        <taxon>Bacillota</taxon>
        <taxon>Bacilli</taxon>
        <taxon>Bacillales</taxon>
        <taxon>Bacillaceae</taxon>
        <taxon>Metabacillus</taxon>
    </lineage>
</organism>
<comment type="caution">
    <text evidence="8">The sequence shown here is derived from an EMBL/GenBank/DDBJ whole genome shotgun (WGS) entry which is preliminary data.</text>
</comment>
<dbReference type="Pfam" id="PF20578">
    <property type="entry name" value="aBig_2"/>
    <property type="match status" value="1"/>
</dbReference>
<dbReference type="PANTHER" id="PTHR43817">
    <property type="entry name" value="GLYCOSYL HYDROLASE"/>
    <property type="match status" value="1"/>
</dbReference>
<keyword evidence="2 5" id="KW-0732">Signal</keyword>
<dbReference type="EMBL" id="VOQF01000005">
    <property type="protein sequence ID" value="TXC91341.1"/>
    <property type="molecule type" value="Genomic_DNA"/>
</dbReference>
<dbReference type="Pfam" id="PF13385">
    <property type="entry name" value="Laminin_G_3"/>
    <property type="match status" value="2"/>
</dbReference>
<gene>
    <name evidence="8" type="ORF">FS935_10650</name>
</gene>
<evidence type="ECO:0000256" key="4">
    <source>
        <dbReference type="ARBA" id="ARBA00023295"/>
    </source>
</evidence>
<dbReference type="InterPro" id="IPR023296">
    <property type="entry name" value="Glyco_hydro_beta-prop_sf"/>
</dbReference>
<evidence type="ECO:0000256" key="3">
    <source>
        <dbReference type="ARBA" id="ARBA00022801"/>
    </source>
</evidence>
<dbReference type="AlphaFoldDB" id="A0A5C6W692"/>
<dbReference type="Pfam" id="PF04616">
    <property type="entry name" value="Glyco_hydro_43"/>
    <property type="match status" value="1"/>
</dbReference>
<feature type="domain" description="Atrophied bacterial Ig" evidence="7">
    <location>
        <begin position="610"/>
        <end position="692"/>
    </location>
</feature>
<reference evidence="8 9" key="1">
    <citation type="journal article" date="2005" name="Int. J. Syst. Evol. Microbiol.">
        <title>Bacillus litoralis sp. nov., isolated from a tidal flat of the Yellow Sea in Korea.</title>
        <authorList>
            <person name="Yoon J.H."/>
            <person name="Oh T.K."/>
        </authorList>
    </citation>
    <scope>NUCLEOTIDE SEQUENCE [LARGE SCALE GENOMIC DNA]</scope>
    <source>
        <strain evidence="8 9">SW-211</strain>
    </source>
</reference>
<evidence type="ECO:0000259" key="6">
    <source>
        <dbReference type="Pfam" id="PF07532"/>
    </source>
</evidence>
<dbReference type="InterPro" id="IPR011081">
    <property type="entry name" value="Big_4"/>
</dbReference>
<feature type="domain" description="Bacterial Ig-like" evidence="6">
    <location>
        <begin position="254"/>
        <end position="310"/>
    </location>
</feature>
<evidence type="ECO:0000313" key="8">
    <source>
        <dbReference type="EMBL" id="TXC91341.1"/>
    </source>
</evidence>
<dbReference type="RefSeq" id="WP_146948353.1">
    <property type="nucleotide sequence ID" value="NZ_VOQF01000005.1"/>
</dbReference>
<accession>A0A5C6W692</accession>
<keyword evidence="4" id="KW-0326">Glycosidase</keyword>
<dbReference type="GO" id="GO:0004553">
    <property type="term" value="F:hydrolase activity, hydrolyzing O-glycosyl compounds"/>
    <property type="evidence" value="ECO:0007669"/>
    <property type="project" value="InterPro"/>
</dbReference>
<evidence type="ECO:0000256" key="2">
    <source>
        <dbReference type="ARBA" id="ARBA00022729"/>
    </source>
</evidence>
<feature type="domain" description="Bacterial Ig-like" evidence="6">
    <location>
        <begin position="331"/>
        <end position="388"/>
    </location>
</feature>
<dbReference type="Gene3D" id="2.60.120.200">
    <property type="match status" value="2"/>
</dbReference>
<dbReference type="CDD" id="cd18817">
    <property type="entry name" value="GH43f_LbAraf43-like"/>
    <property type="match status" value="1"/>
</dbReference>
<dbReference type="SUPFAM" id="SSF75005">
    <property type="entry name" value="Arabinanase/levansucrase/invertase"/>
    <property type="match status" value="1"/>
</dbReference>
<feature type="domain" description="Bacterial Ig-like" evidence="6">
    <location>
        <begin position="772"/>
        <end position="830"/>
    </location>
</feature>
<feature type="domain" description="Bacterial Ig-like" evidence="6">
    <location>
        <begin position="699"/>
        <end position="755"/>
    </location>
</feature>
<protein>
    <submittedName>
        <fullName evidence="8">Family 43 glycosylhydrolase</fullName>
    </submittedName>
</protein>
<dbReference type="InterPro" id="IPR046780">
    <property type="entry name" value="aBig_2"/>
</dbReference>
<sequence length="1268" mass="139809">MRKMVSVLSVLAILFSIFPVSVVPTISAATNDLEDNLILWYNFEQSPDSKTVKDQSGHNHDGVLNNNATLVTAEKGGAVQLDGDQDFVTMPSGILDETKNVTISTWVNVESAKDWATLYSIGDFTANADYAINYALKSAGENGMLELFGPSPFPSIETAGISVNEWVHVATVISEQTMHHYINGVLQGSEPIGIDSGDIVSATNYIGYHAMAHEQVENKGLHGKVSDFRIYNKALSLNDIRELADFSFDIKEVEEVNVTTVVGTEPNLPAEVNVTYSNNTTEKRPVVWDEISSDKYASAGSFMVEGTIEGSTIKAKANITVTTDKEITSVETISVSTTEGSLPNLPATIKVFYADNSSDEVNVTWDAIKEDQYRTAGTSFTINGTVEGMTEKVEAFVYVTTNVSGDLVAWYKFDRLQGNLVPDLSGSGMHGTSVNGGTLQTVESKPAIDLDHNNKQHVTLPSGIVNNVDDFTLSTWVYLDSKTGDWARIFDFGNGANQSTVFLTPNLRLDMRGSITTATSGAPKVGEWTHLAISKIGDQYTMYSNGLPVSKLTDDRAPGLTTRNFIGRSNYAADPYLDGKISDFRIYNEGLNEEEISQVIAESFSDEDAVNKAKETLSLGDTSAIVSNMDLPSAAGNGVTVSWTSNNQDIISNEGNVKRPSLKEENATITLTATLSRNGYTDTKDYRVTVLADNIVSVEELNVMTPENFPPKLPEKVVVNYYDDSQGEMSVEWEDYSLDKLAKSNSFKVNGTVYGTDIKAVANIHVADLVSVDDVHVTTAQNVEPNLPDTVTAHYSNGMTDQLAVDWNEVNKNQYAKTGSFTIEGAAAKYNYTNPLIEQRADPNIYKHTDGYYYFTASVPEYNRIVMRRAKTIQGLANAEEVTIWEAHESGEMAVHIWAPEVHFVDGKWYIHFAAGHSDDIWKIRPYVLESGDENPLTGTWVEKGMVQKSEDDAFSFTDFSLDATIFEHNGKRYFIWAQKEEGISNLYMAEMENAWTIKGKPMLLATPDYEWERRGFWVNEGPDVIKRNGKIFVSFSASATDSNYAIGLLTASDDSDLMDPKSWYKSPKPVMESNDATGQYGPGHSTFTVAEDGVTDILVYHSRSYKEIDGDPLYDPNRHTRVKKLTWNADGTPNFGIPNADGLVEGPTIEVKAHVTVIENTGYQTKNKFSLDKLEANKQLYVTTSVTNNSDAKESIMVVMALYDAENKMVDMKSTSKQISKGKEEAYKLGLKLPKSVEGHKVKVFVWKGESLEETSMMPVSKGFVLE</sequence>
<keyword evidence="9" id="KW-1185">Reference proteome</keyword>
<comment type="similarity">
    <text evidence="1">Belongs to the glycosyl hydrolase 43 family.</text>
</comment>
<dbReference type="InterPro" id="IPR013320">
    <property type="entry name" value="ConA-like_dom_sf"/>
</dbReference>
<name>A0A5C6W692_9BACI</name>
<dbReference type="OrthoDB" id="273314at2"/>
<dbReference type="InterPro" id="IPR006710">
    <property type="entry name" value="Glyco_hydro_43"/>
</dbReference>
<dbReference type="GO" id="GO:0005975">
    <property type="term" value="P:carbohydrate metabolic process"/>
    <property type="evidence" value="ECO:0007669"/>
    <property type="project" value="InterPro"/>
</dbReference>
<feature type="signal peptide" evidence="5">
    <location>
        <begin position="1"/>
        <end position="22"/>
    </location>
</feature>
<evidence type="ECO:0000259" key="7">
    <source>
        <dbReference type="Pfam" id="PF20578"/>
    </source>
</evidence>
<dbReference type="Gene3D" id="2.115.10.20">
    <property type="entry name" value="Glycosyl hydrolase domain, family 43"/>
    <property type="match status" value="1"/>
</dbReference>